<evidence type="ECO:0000259" key="4">
    <source>
        <dbReference type="Pfam" id="PF01926"/>
    </source>
</evidence>
<dbReference type="CDD" id="cd01856">
    <property type="entry name" value="YlqF"/>
    <property type="match status" value="1"/>
</dbReference>
<keyword evidence="1 3" id="KW-0547">Nucleotide-binding</keyword>
<dbReference type="AlphaFoldDB" id="A0A0G7ZNI5"/>
<dbReference type="SUPFAM" id="SSF52540">
    <property type="entry name" value="P-loop containing nucleoside triphosphate hydrolases"/>
    <property type="match status" value="1"/>
</dbReference>
<accession>A0A0G7ZNI5</accession>
<evidence type="ECO:0000313" key="5">
    <source>
        <dbReference type="EMBL" id="CRX37293.1"/>
    </source>
</evidence>
<dbReference type="GO" id="GO:0003924">
    <property type="term" value="F:GTPase activity"/>
    <property type="evidence" value="ECO:0007669"/>
    <property type="project" value="TreeGrafter"/>
</dbReference>
<evidence type="ECO:0000313" key="6">
    <source>
        <dbReference type="Proteomes" id="UP000242141"/>
    </source>
</evidence>
<dbReference type="GO" id="GO:0006412">
    <property type="term" value="P:translation"/>
    <property type="evidence" value="ECO:0007669"/>
    <property type="project" value="TreeGrafter"/>
</dbReference>
<organism evidence="5 6">
    <name type="scientific">Candidatus Hepatoplasma crinochetorum</name>
    <dbReference type="NCBI Taxonomy" id="295596"/>
    <lineage>
        <taxon>Bacteria</taxon>
        <taxon>Bacillati</taxon>
        <taxon>Mycoplasmatota</taxon>
        <taxon>Mollicutes</taxon>
        <taxon>Candidatus Hepatoplasmataceae</taxon>
        <taxon>Candidatus Hepatoplasma</taxon>
    </lineage>
</organism>
<feature type="binding site" evidence="3">
    <location>
        <begin position="60"/>
        <end position="63"/>
    </location>
    <ligand>
        <name>GTP</name>
        <dbReference type="ChEBI" id="CHEBI:37565"/>
    </ligand>
</feature>
<dbReference type="PANTHER" id="PTHR45782:SF4">
    <property type="entry name" value="MITOCHONDRIAL RIBOSOME-ASSOCIATED GTPASE 1"/>
    <property type="match status" value="1"/>
</dbReference>
<dbReference type="Proteomes" id="UP000242141">
    <property type="component" value="Unassembled WGS sequence"/>
</dbReference>
<reference evidence="6" key="1">
    <citation type="submission" date="2015-05" db="EMBL/GenBank/DDBJ databases">
        <authorList>
            <person name="Collingro A."/>
        </authorList>
    </citation>
    <scope>NUCLEOTIDE SEQUENCE [LARGE SCALE GENOMIC DNA]</scope>
    <source>
        <strain evidence="6">Ps</strain>
    </source>
</reference>
<evidence type="ECO:0000256" key="3">
    <source>
        <dbReference type="PIRSR" id="PIRSR006230-1"/>
    </source>
</evidence>
<dbReference type="GO" id="GO:0005525">
    <property type="term" value="F:GTP binding"/>
    <property type="evidence" value="ECO:0007669"/>
    <property type="project" value="UniProtKB-KW"/>
</dbReference>
<dbReference type="PIRSF" id="PIRSF006230">
    <property type="entry name" value="MG442"/>
    <property type="match status" value="1"/>
</dbReference>
<dbReference type="InterPro" id="IPR016478">
    <property type="entry name" value="GTPase_MTG1"/>
</dbReference>
<name>A0A0G7ZNI5_9MOLU</name>
<evidence type="ECO:0000256" key="2">
    <source>
        <dbReference type="ARBA" id="ARBA00023134"/>
    </source>
</evidence>
<feature type="binding site" evidence="3">
    <location>
        <position position="166"/>
    </location>
    <ligand>
        <name>GTP</name>
        <dbReference type="ChEBI" id="CHEBI:37565"/>
    </ligand>
</feature>
<dbReference type="InterPro" id="IPR006073">
    <property type="entry name" value="GTP-bd"/>
</dbReference>
<sequence>MNKQLQWFPGHMQKTLNEFLSLKKEFNLIIFLLDSRAPKSSFIESFSQLLEDKKVIICLNKSDLTPKSDLKKWENFYKKNFLDAISISLKENRINNRRKLFNLLEKHQKVNGYTKVIIIGIPNIGKSSLLNLLIEKNSARVQNIAGVTKKLNWYQKGKFLFLDTPGVLVPKFENDLQGTKLALIGALKLNMIPVETVIELMFEIFKEKKITLPFNSFLDLQSKIKDQNLQNKTYLKLIDDYQKQKFTKFILD</sequence>
<feature type="domain" description="G" evidence="4">
    <location>
        <begin position="115"/>
        <end position="192"/>
    </location>
</feature>
<proteinExistence type="predicted"/>
<evidence type="ECO:0000256" key="1">
    <source>
        <dbReference type="ARBA" id="ARBA00022741"/>
    </source>
</evidence>
<dbReference type="InterPro" id="IPR027417">
    <property type="entry name" value="P-loop_NTPase"/>
</dbReference>
<keyword evidence="2 3" id="KW-0342">GTP-binding</keyword>
<feature type="binding site" evidence="3">
    <location>
        <begin position="123"/>
        <end position="128"/>
    </location>
    <ligand>
        <name>GTP</name>
        <dbReference type="ChEBI" id="CHEBI:37565"/>
    </ligand>
</feature>
<dbReference type="Gene3D" id="3.40.50.300">
    <property type="entry name" value="P-loop containing nucleotide triphosphate hydrolases"/>
    <property type="match status" value="1"/>
</dbReference>
<protein>
    <submittedName>
        <fullName evidence="5">| rbgA / Ribosome biogenesis GTPase A |:167973 Forward</fullName>
    </submittedName>
</protein>
<dbReference type="PANTHER" id="PTHR45782">
    <property type="entry name" value="MITOCHONDRIAL RIBOSOME-ASSOCIATED GTPASE 1"/>
    <property type="match status" value="1"/>
</dbReference>
<gene>
    <name evidence="5" type="ORF">HEPPS_05240</name>
</gene>
<dbReference type="EMBL" id="CWGI01000001">
    <property type="protein sequence ID" value="CRX37293.1"/>
    <property type="molecule type" value="Genomic_DNA"/>
</dbReference>
<keyword evidence="6" id="KW-1185">Reference proteome</keyword>
<dbReference type="Pfam" id="PF01926">
    <property type="entry name" value="MMR_HSR1"/>
    <property type="match status" value="1"/>
</dbReference>